<dbReference type="AlphaFoldDB" id="A0A8J8P157"/>
<dbReference type="OrthoDB" id="303362at2759"/>
<protein>
    <submittedName>
        <fullName evidence="2">Uncharacterized protein</fullName>
    </submittedName>
</protein>
<feature type="coiled-coil region" evidence="1">
    <location>
        <begin position="78"/>
        <end position="105"/>
    </location>
</feature>
<evidence type="ECO:0000313" key="2">
    <source>
        <dbReference type="EMBL" id="TNV83904.1"/>
    </source>
</evidence>
<evidence type="ECO:0000313" key="3">
    <source>
        <dbReference type="Proteomes" id="UP000785679"/>
    </source>
</evidence>
<gene>
    <name evidence="2" type="ORF">FGO68_gene2046</name>
</gene>
<proteinExistence type="predicted"/>
<organism evidence="2 3">
    <name type="scientific">Halteria grandinella</name>
    <dbReference type="NCBI Taxonomy" id="5974"/>
    <lineage>
        <taxon>Eukaryota</taxon>
        <taxon>Sar</taxon>
        <taxon>Alveolata</taxon>
        <taxon>Ciliophora</taxon>
        <taxon>Intramacronucleata</taxon>
        <taxon>Spirotrichea</taxon>
        <taxon>Stichotrichia</taxon>
        <taxon>Sporadotrichida</taxon>
        <taxon>Halteriidae</taxon>
        <taxon>Halteria</taxon>
    </lineage>
</organism>
<keyword evidence="1" id="KW-0175">Coiled coil</keyword>
<sequence>MDSANFNASQMPIKNRVGTIEFNMNEFNRGLNDNKKDTQILRSECATLEHHMTEDINDMLKQVFEDISNLERDFRKTLNSDVNEMNFLKQQYNNLLQEKVALQQSCVILDSRVANIEGEVGFE</sequence>
<accession>A0A8J8P157</accession>
<name>A0A8J8P157_HALGN</name>
<dbReference type="Proteomes" id="UP000785679">
    <property type="component" value="Unassembled WGS sequence"/>
</dbReference>
<evidence type="ECO:0000256" key="1">
    <source>
        <dbReference type="SAM" id="Coils"/>
    </source>
</evidence>
<comment type="caution">
    <text evidence="2">The sequence shown here is derived from an EMBL/GenBank/DDBJ whole genome shotgun (WGS) entry which is preliminary data.</text>
</comment>
<dbReference type="EMBL" id="RRYP01003332">
    <property type="protein sequence ID" value="TNV83904.1"/>
    <property type="molecule type" value="Genomic_DNA"/>
</dbReference>
<reference evidence="2" key="1">
    <citation type="submission" date="2019-06" db="EMBL/GenBank/DDBJ databases">
        <authorList>
            <person name="Zheng W."/>
        </authorList>
    </citation>
    <scope>NUCLEOTIDE SEQUENCE</scope>
    <source>
        <strain evidence="2">QDHG01</strain>
    </source>
</reference>
<keyword evidence="3" id="KW-1185">Reference proteome</keyword>